<dbReference type="EMBL" id="JARQZJ010000004">
    <property type="protein sequence ID" value="KAK9870814.1"/>
    <property type="molecule type" value="Genomic_DNA"/>
</dbReference>
<sequence length="68" mass="8149">MRINLKNERSFGKDYDCERNGRYSMEILKAIAQQKRFSPWFSAILKTTKIIPVLKKKDDEGDRKVKEW</sequence>
<comment type="caution">
    <text evidence="1">The sequence shown here is derived from an EMBL/GenBank/DDBJ whole genome shotgun (WGS) entry which is preliminary data.</text>
</comment>
<accession>A0AAW1TK87</accession>
<protein>
    <submittedName>
        <fullName evidence="1">Uncharacterized protein</fullName>
    </submittedName>
</protein>
<organism evidence="1 2">
    <name type="scientific">Henosepilachna vigintioctopunctata</name>
    <dbReference type="NCBI Taxonomy" id="420089"/>
    <lineage>
        <taxon>Eukaryota</taxon>
        <taxon>Metazoa</taxon>
        <taxon>Ecdysozoa</taxon>
        <taxon>Arthropoda</taxon>
        <taxon>Hexapoda</taxon>
        <taxon>Insecta</taxon>
        <taxon>Pterygota</taxon>
        <taxon>Neoptera</taxon>
        <taxon>Endopterygota</taxon>
        <taxon>Coleoptera</taxon>
        <taxon>Polyphaga</taxon>
        <taxon>Cucujiformia</taxon>
        <taxon>Coccinelloidea</taxon>
        <taxon>Coccinellidae</taxon>
        <taxon>Epilachninae</taxon>
        <taxon>Epilachnini</taxon>
        <taxon>Henosepilachna</taxon>
    </lineage>
</organism>
<evidence type="ECO:0000313" key="1">
    <source>
        <dbReference type="EMBL" id="KAK9870814.1"/>
    </source>
</evidence>
<dbReference type="AlphaFoldDB" id="A0AAW1TK87"/>
<proteinExistence type="predicted"/>
<reference evidence="1 2" key="1">
    <citation type="submission" date="2023-03" db="EMBL/GenBank/DDBJ databases">
        <title>Genome insight into feeding habits of ladybird beetles.</title>
        <authorList>
            <person name="Li H.-S."/>
            <person name="Huang Y.-H."/>
            <person name="Pang H."/>
        </authorList>
    </citation>
    <scope>NUCLEOTIDE SEQUENCE [LARGE SCALE GENOMIC DNA]</scope>
    <source>
        <strain evidence="1">SYSU_2023b</strain>
        <tissue evidence="1">Whole body</tissue>
    </source>
</reference>
<keyword evidence="2" id="KW-1185">Reference proteome</keyword>
<dbReference type="Proteomes" id="UP001431783">
    <property type="component" value="Unassembled WGS sequence"/>
</dbReference>
<gene>
    <name evidence="1" type="ORF">WA026_009775</name>
</gene>
<evidence type="ECO:0000313" key="2">
    <source>
        <dbReference type="Proteomes" id="UP001431783"/>
    </source>
</evidence>
<name>A0AAW1TK87_9CUCU</name>